<accession>A0A1H0TL29</accession>
<dbReference type="AlphaFoldDB" id="A0A1H0TL29"/>
<feature type="compositionally biased region" description="Basic and acidic residues" evidence="1">
    <location>
        <begin position="1"/>
        <end position="29"/>
    </location>
</feature>
<evidence type="ECO:0000313" key="2">
    <source>
        <dbReference type="EMBL" id="SDP54216.1"/>
    </source>
</evidence>
<protein>
    <submittedName>
        <fullName evidence="2">Uncharacterized protein</fullName>
    </submittedName>
</protein>
<name>A0A1H0TL29_9BACI</name>
<sequence length="35" mass="3963">MTKQENKKKQQTKRGEDTTPGYGDKKLDGPNRPST</sequence>
<reference evidence="3" key="1">
    <citation type="submission" date="2016-10" db="EMBL/GenBank/DDBJ databases">
        <authorList>
            <person name="Varghese N."/>
            <person name="Submissions S."/>
        </authorList>
    </citation>
    <scope>NUCLEOTIDE SEQUENCE [LARGE SCALE GENOMIC DNA]</scope>
    <source>
        <strain evidence="3">IBRC-M10078</strain>
    </source>
</reference>
<proteinExistence type="predicted"/>
<evidence type="ECO:0000256" key="1">
    <source>
        <dbReference type="SAM" id="MobiDB-lite"/>
    </source>
</evidence>
<dbReference type="STRING" id="930152.SAMN05216565_103571"/>
<evidence type="ECO:0000313" key="3">
    <source>
        <dbReference type="Proteomes" id="UP000199159"/>
    </source>
</evidence>
<keyword evidence="3" id="KW-1185">Reference proteome</keyword>
<dbReference type="Proteomes" id="UP000199159">
    <property type="component" value="Unassembled WGS sequence"/>
</dbReference>
<gene>
    <name evidence="2" type="ORF">SAMN05216565_103571</name>
</gene>
<feature type="region of interest" description="Disordered" evidence="1">
    <location>
        <begin position="1"/>
        <end position="35"/>
    </location>
</feature>
<dbReference type="EMBL" id="FNJU01000003">
    <property type="protein sequence ID" value="SDP54216.1"/>
    <property type="molecule type" value="Genomic_DNA"/>
</dbReference>
<organism evidence="2 3">
    <name type="scientific">Litchfieldia salsa</name>
    <dbReference type="NCBI Taxonomy" id="930152"/>
    <lineage>
        <taxon>Bacteria</taxon>
        <taxon>Bacillati</taxon>
        <taxon>Bacillota</taxon>
        <taxon>Bacilli</taxon>
        <taxon>Bacillales</taxon>
        <taxon>Bacillaceae</taxon>
        <taxon>Litchfieldia</taxon>
    </lineage>
</organism>